<dbReference type="EMBL" id="JAAOAN010000170">
    <property type="protein sequence ID" value="KAF5718284.1"/>
    <property type="molecule type" value="Genomic_DNA"/>
</dbReference>
<evidence type="ECO:0000313" key="1">
    <source>
        <dbReference type="EMBL" id="KAF5718284.1"/>
    </source>
</evidence>
<dbReference type="PANTHER" id="PTHR24148:SF64">
    <property type="entry name" value="HETEROKARYON INCOMPATIBILITY DOMAIN-CONTAINING PROTEIN"/>
    <property type="match status" value="1"/>
</dbReference>
<dbReference type="PANTHER" id="PTHR24148">
    <property type="entry name" value="ANKYRIN REPEAT DOMAIN-CONTAINING PROTEIN 39 HOMOLOG-RELATED"/>
    <property type="match status" value="1"/>
</dbReference>
<organism evidence="1 2">
    <name type="scientific">Fusarium mundagurra</name>
    <dbReference type="NCBI Taxonomy" id="1567541"/>
    <lineage>
        <taxon>Eukaryota</taxon>
        <taxon>Fungi</taxon>
        <taxon>Dikarya</taxon>
        <taxon>Ascomycota</taxon>
        <taxon>Pezizomycotina</taxon>
        <taxon>Sordariomycetes</taxon>
        <taxon>Hypocreomycetidae</taxon>
        <taxon>Hypocreales</taxon>
        <taxon>Nectriaceae</taxon>
        <taxon>Fusarium</taxon>
        <taxon>Fusarium fujikuroi species complex</taxon>
    </lineage>
</organism>
<sequence>MRISFIDSPWCLWGPRRVWIVQEAAFSKELHLLYGDICIDWDSVGEGLAVLWQRLMLDNVPGLGGSYFSDDRKRVFAGLCNVDTMLEFRGNVNFGRVFTLSMTLQNCVGFQRSNKRDKIYAIGNLVEEPTIFPDYSMDIPTVYIQTMKDILLRSNSLDVMSFAGTGHGPRVVEPLPTWVSDWDGDTRVPRHHTSYSAGSVHDPVIPVILFDETDLSVLYLQGWERDRVGNLTEILELSANRNPVENNHILRTWYAEAEDMAIQHAMRYGEETLLESFVRTVLGNRISERGDRPARAECLEKYGLLQQ</sequence>
<dbReference type="InterPro" id="IPR052895">
    <property type="entry name" value="HetReg/Transcr_Mod"/>
</dbReference>
<reference evidence="1 2" key="1">
    <citation type="submission" date="2020-05" db="EMBL/GenBank/DDBJ databases">
        <title>Identification and distribution of gene clusters putatively required for synthesis of sphingolipid metabolism inhibitors in phylogenetically diverse species of the filamentous fungus Fusarium.</title>
        <authorList>
            <person name="Kim H.-S."/>
            <person name="Busman M."/>
            <person name="Brown D.W."/>
            <person name="Divon H."/>
            <person name="Uhlig S."/>
            <person name="Proctor R.H."/>
        </authorList>
    </citation>
    <scope>NUCLEOTIDE SEQUENCE [LARGE SCALE GENOMIC DNA]</scope>
    <source>
        <strain evidence="1 2">NRRL 66235</strain>
    </source>
</reference>
<evidence type="ECO:0000313" key="2">
    <source>
        <dbReference type="Proteomes" id="UP000544331"/>
    </source>
</evidence>
<comment type="caution">
    <text evidence="1">The sequence shown here is derived from an EMBL/GenBank/DDBJ whole genome shotgun (WGS) entry which is preliminary data.</text>
</comment>
<dbReference type="AlphaFoldDB" id="A0A8H5YTF8"/>
<accession>A0A8H5YTF8</accession>
<name>A0A8H5YTF8_9HYPO</name>
<gene>
    <name evidence="1" type="ORF">FMUND_5295</name>
</gene>
<dbReference type="OrthoDB" id="2157530at2759"/>
<dbReference type="Proteomes" id="UP000544331">
    <property type="component" value="Unassembled WGS sequence"/>
</dbReference>
<keyword evidence="2" id="KW-1185">Reference proteome</keyword>
<protein>
    <submittedName>
        <fullName evidence="1">Heterokaryon incompatibility protein</fullName>
    </submittedName>
</protein>
<proteinExistence type="predicted"/>